<protein>
    <recommendedName>
        <fullName evidence="2">beta-mannosidase</fullName>
        <ecNumber evidence="2">3.2.1.25</ecNumber>
    </recommendedName>
</protein>
<dbReference type="InterPro" id="IPR017853">
    <property type="entry name" value="GH"/>
</dbReference>
<sequence length="718" mass="80490">MDDTRPALYDPTVELSGPWHANTADDDVRREGVGLDFDDSTWPIVPVPGHWQRTPAFVTNDEPLVYRHRFDVPLPADGRRRFITLEGVFYQADVWLDGAYLGDPEGYFFPHSFDITDLSRLGVEHVVAIEVSCSPQKQGTSKRNITGTLQHSDVLDPAWNPGGLWRPVRVDDTGPVRIDRLRVLCRDANDARAHLRLHARLDADHSRSVLLRTSVDGKVLWEETRSIARGMNEVDWTLDVRHPALWWPWSLGEQHLTDVVVEVVVDGEQSDRRALRTGLREVAMQDWVFSVNGERLFTKGANLAPTCAALAEATPQQVRRDVELARDAGLDLVRVNGHIARPELYEAADELGMLVWQDFPLQWSYARTIRKEAVRQAREAVDLLGHHPSIVVWCAHNEPASTTNSRSHGAAPTIVRNVLQQQIPSWNKSILDRWVKRAFEAADETRSVIAHSGVAPHPPQFDGTDSHLFFGWYHGESRDLDGFAAAMPRMVRFVSEFGAQSVPDSNEFMHPERWPALDWHGLAVQHGLQSEPIERHVPPTDHATFESWKVATQQHQANVLRHQIETLRRLKYQPTGGFCFLSLNDPAPSVSWGVLDHERHPKPAYAAVVEACRPVIVVADHLPPTVGPGAALAMDVHVVSDLRTALQSVSCTATLRWTGGGHRWEWSGDVPPDSCVRVGTLQFVVPDMAGEVWLDLTLEHPDAAATNRYTTQVVRANP</sequence>
<dbReference type="InterPro" id="IPR013783">
    <property type="entry name" value="Ig-like_fold"/>
</dbReference>
<dbReference type="EMBL" id="CAEZYF010000006">
    <property type="protein sequence ID" value="CAB4718901.1"/>
    <property type="molecule type" value="Genomic_DNA"/>
</dbReference>
<keyword evidence="3" id="KW-0378">Hydrolase</keyword>
<evidence type="ECO:0000259" key="5">
    <source>
        <dbReference type="Pfam" id="PF00703"/>
    </source>
</evidence>
<gene>
    <name evidence="8" type="ORF">UFOPK2656_01171</name>
    <name evidence="9" type="ORF">UFOPK3099_02284</name>
    <name evidence="10" type="ORF">UFOPK3267_03209</name>
    <name evidence="11" type="ORF">UFOPK3651_01444</name>
    <name evidence="7" type="ORF">UFOPK4189_01245</name>
</gene>
<evidence type="ECO:0000313" key="10">
    <source>
        <dbReference type="EMBL" id="CAB4853674.1"/>
    </source>
</evidence>
<dbReference type="Gene3D" id="2.60.40.10">
    <property type="entry name" value="Immunoglobulins"/>
    <property type="match status" value="1"/>
</dbReference>
<dbReference type="InterPro" id="IPR008979">
    <property type="entry name" value="Galactose-bd-like_sf"/>
</dbReference>
<proteinExistence type="predicted"/>
<evidence type="ECO:0000313" key="8">
    <source>
        <dbReference type="EMBL" id="CAB4718901.1"/>
    </source>
</evidence>
<dbReference type="PANTHER" id="PTHR43730">
    <property type="entry name" value="BETA-MANNOSIDASE"/>
    <property type="match status" value="1"/>
</dbReference>
<dbReference type="SUPFAM" id="SSF49785">
    <property type="entry name" value="Galactose-binding domain-like"/>
    <property type="match status" value="1"/>
</dbReference>
<organism evidence="11">
    <name type="scientific">freshwater metagenome</name>
    <dbReference type="NCBI Taxonomy" id="449393"/>
    <lineage>
        <taxon>unclassified sequences</taxon>
        <taxon>metagenomes</taxon>
        <taxon>ecological metagenomes</taxon>
    </lineage>
</organism>
<keyword evidence="4" id="KW-0326">Glycosidase</keyword>
<dbReference type="GO" id="GO:0006516">
    <property type="term" value="P:glycoprotein catabolic process"/>
    <property type="evidence" value="ECO:0007669"/>
    <property type="project" value="TreeGrafter"/>
</dbReference>
<dbReference type="AlphaFoldDB" id="A0A6J7IGT9"/>
<accession>A0A6J7IGT9</accession>
<evidence type="ECO:0000313" key="9">
    <source>
        <dbReference type="EMBL" id="CAB4832980.1"/>
    </source>
</evidence>
<dbReference type="EMBL" id="CAFAAV010000216">
    <property type="protein sequence ID" value="CAB4832980.1"/>
    <property type="molecule type" value="Genomic_DNA"/>
</dbReference>
<evidence type="ECO:0000313" key="7">
    <source>
        <dbReference type="EMBL" id="CAB4363465.1"/>
    </source>
</evidence>
<comment type="catalytic activity">
    <reaction evidence="1">
        <text>Hydrolysis of terminal, non-reducing beta-D-mannose residues in beta-D-mannosides.</text>
        <dbReference type="EC" id="3.2.1.25"/>
    </reaction>
</comment>
<evidence type="ECO:0000256" key="2">
    <source>
        <dbReference type="ARBA" id="ARBA00012754"/>
    </source>
</evidence>
<dbReference type="EC" id="3.2.1.25" evidence="2"/>
<dbReference type="InterPro" id="IPR036156">
    <property type="entry name" value="Beta-gal/glucu_dom_sf"/>
</dbReference>
<dbReference type="InterPro" id="IPR006102">
    <property type="entry name" value="Ig-like_GH2"/>
</dbReference>
<dbReference type="EMBL" id="CAESGF010000006">
    <property type="protein sequence ID" value="CAB4363465.1"/>
    <property type="molecule type" value="Genomic_DNA"/>
</dbReference>
<dbReference type="Gene3D" id="2.60.120.260">
    <property type="entry name" value="Galactose-binding domain-like"/>
    <property type="match status" value="1"/>
</dbReference>
<feature type="domain" description="Glycoside hydrolase family 2 immunoglobulin-like beta-sandwich" evidence="5">
    <location>
        <begin position="176"/>
        <end position="280"/>
    </location>
</feature>
<dbReference type="SUPFAM" id="SSF49303">
    <property type="entry name" value="beta-Galactosidase/glucuronidase domain"/>
    <property type="match status" value="1"/>
</dbReference>
<feature type="domain" description="Beta-mannosidase-like galactose-binding" evidence="6">
    <location>
        <begin position="60"/>
        <end position="140"/>
    </location>
</feature>
<evidence type="ECO:0000259" key="6">
    <source>
        <dbReference type="Pfam" id="PF22666"/>
    </source>
</evidence>
<dbReference type="GO" id="GO:0005975">
    <property type="term" value="P:carbohydrate metabolic process"/>
    <property type="evidence" value="ECO:0007669"/>
    <property type="project" value="InterPro"/>
</dbReference>
<dbReference type="InterPro" id="IPR054593">
    <property type="entry name" value="Beta-mannosidase-like_N2"/>
</dbReference>
<dbReference type="PANTHER" id="PTHR43730:SF1">
    <property type="entry name" value="BETA-MANNOSIDASE"/>
    <property type="match status" value="1"/>
</dbReference>
<dbReference type="EMBL" id="CAFBIY010000308">
    <property type="protein sequence ID" value="CAB4853674.1"/>
    <property type="molecule type" value="Genomic_DNA"/>
</dbReference>
<evidence type="ECO:0000256" key="3">
    <source>
        <dbReference type="ARBA" id="ARBA00022801"/>
    </source>
</evidence>
<name>A0A6J7IGT9_9ZZZZ</name>
<evidence type="ECO:0000313" key="11">
    <source>
        <dbReference type="EMBL" id="CAB4930453.1"/>
    </source>
</evidence>
<dbReference type="Pfam" id="PF22666">
    <property type="entry name" value="Glyco_hydro_2_N2"/>
    <property type="match status" value="1"/>
</dbReference>
<reference evidence="11" key="1">
    <citation type="submission" date="2020-05" db="EMBL/GenBank/DDBJ databases">
        <authorList>
            <person name="Chiriac C."/>
            <person name="Salcher M."/>
            <person name="Ghai R."/>
            <person name="Kavagutti S V."/>
        </authorList>
    </citation>
    <scope>NUCLEOTIDE SEQUENCE</scope>
</reference>
<evidence type="ECO:0000256" key="4">
    <source>
        <dbReference type="ARBA" id="ARBA00023295"/>
    </source>
</evidence>
<dbReference type="InterPro" id="IPR050887">
    <property type="entry name" value="Beta-mannosidase_GH2"/>
</dbReference>
<dbReference type="SUPFAM" id="SSF51445">
    <property type="entry name" value="(Trans)glycosidases"/>
    <property type="match status" value="1"/>
</dbReference>
<dbReference type="EMBL" id="CAFBMT010000006">
    <property type="protein sequence ID" value="CAB4930453.1"/>
    <property type="molecule type" value="Genomic_DNA"/>
</dbReference>
<dbReference type="Gene3D" id="3.20.20.80">
    <property type="entry name" value="Glycosidases"/>
    <property type="match status" value="1"/>
</dbReference>
<dbReference type="Pfam" id="PF00703">
    <property type="entry name" value="Glyco_hydro_2"/>
    <property type="match status" value="1"/>
</dbReference>
<evidence type="ECO:0000256" key="1">
    <source>
        <dbReference type="ARBA" id="ARBA00000829"/>
    </source>
</evidence>
<dbReference type="GO" id="GO:0004567">
    <property type="term" value="F:beta-mannosidase activity"/>
    <property type="evidence" value="ECO:0007669"/>
    <property type="project" value="UniProtKB-EC"/>
</dbReference>